<evidence type="ECO:0000256" key="1">
    <source>
        <dbReference type="SAM" id="MobiDB-lite"/>
    </source>
</evidence>
<feature type="region of interest" description="Disordered" evidence="1">
    <location>
        <begin position="352"/>
        <end position="382"/>
    </location>
</feature>
<evidence type="ECO:0000313" key="2">
    <source>
        <dbReference type="EMBL" id="CDZ98186.1"/>
    </source>
</evidence>
<proteinExistence type="predicted"/>
<dbReference type="EMBL" id="LN483326">
    <property type="protein sequence ID" value="CDZ98186.1"/>
    <property type="molecule type" value="Genomic_DNA"/>
</dbReference>
<reference evidence="2" key="1">
    <citation type="submission" date="2014-08" db="EMBL/GenBank/DDBJ databases">
        <authorList>
            <person name="Sharma Rahul"/>
            <person name="Thines Marco"/>
        </authorList>
    </citation>
    <scope>NUCLEOTIDE SEQUENCE</scope>
</reference>
<feature type="compositionally biased region" description="Polar residues" evidence="1">
    <location>
        <begin position="156"/>
        <end position="185"/>
    </location>
</feature>
<dbReference type="AlphaFoldDB" id="A0A0F7SGZ5"/>
<accession>A0A0F7SGZ5</accession>
<feature type="compositionally biased region" description="Acidic residues" evidence="1">
    <location>
        <begin position="360"/>
        <end position="376"/>
    </location>
</feature>
<feature type="region of interest" description="Disordered" evidence="1">
    <location>
        <begin position="102"/>
        <end position="128"/>
    </location>
</feature>
<name>A0A0F7SGZ5_PHARH</name>
<feature type="region of interest" description="Disordered" evidence="1">
    <location>
        <begin position="145"/>
        <end position="185"/>
    </location>
</feature>
<protein>
    <submittedName>
        <fullName evidence="2">Uncharacterized protein</fullName>
    </submittedName>
</protein>
<feature type="compositionally biased region" description="Low complexity" evidence="1">
    <location>
        <begin position="102"/>
        <end position="124"/>
    </location>
</feature>
<sequence>MSTGLPRNHFVPARLKPAATEVPENYKKSSRHQAGIKKVLWVWLNRWYESEGQARYKSQGATEKDELSEERKKALAVVDLACGSGEITEFLTQWYQLGRLGTNVSSSSDSSSSVTSTPTTGPTNLVPSIHPALQTNLKAPLASRPAFIPPARRKPVSSTPGASSQTDASTGSPSPQVPSSFGQSSLKGGQYASLVRPPALPASFTSLEILPTDAYPTTHNPLYQQRLPAGNPAYPTDLVPLTFHQIALSQLSFPRSFTASEAEPYPKFDMIICSFALHMVEEEDLAVGAYGGEAYDKERKEKKKSEFWALLWELSLRAEWLVVLNTNKRPVIGESTGWARWDLANWRIARQEGFGGKKEDEEDEEDEEPEEGDDLERDSAVEVKRDRVRMRVYRSVGGSA</sequence>
<organism evidence="2">
    <name type="scientific">Phaffia rhodozyma</name>
    <name type="common">Yeast</name>
    <name type="synonym">Xanthophyllomyces dendrorhous</name>
    <dbReference type="NCBI Taxonomy" id="264483"/>
    <lineage>
        <taxon>Eukaryota</taxon>
        <taxon>Fungi</taxon>
        <taxon>Dikarya</taxon>
        <taxon>Basidiomycota</taxon>
        <taxon>Agaricomycotina</taxon>
        <taxon>Tremellomycetes</taxon>
        <taxon>Cystofilobasidiales</taxon>
        <taxon>Mrakiaceae</taxon>
        <taxon>Phaffia</taxon>
    </lineage>
</organism>